<comment type="caution">
    <text evidence="2">The sequence shown here is derived from an EMBL/GenBank/DDBJ whole genome shotgun (WGS) entry which is preliminary data.</text>
</comment>
<dbReference type="EMBL" id="JXTC01000434">
    <property type="protein sequence ID" value="PON54302.1"/>
    <property type="molecule type" value="Genomic_DNA"/>
</dbReference>
<feature type="domain" description="RNase H type-1" evidence="1">
    <location>
        <begin position="15"/>
        <end position="97"/>
    </location>
</feature>
<dbReference type="GO" id="GO:0003676">
    <property type="term" value="F:nucleic acid binding"/>
    <property type="evidence" value="ECO:0007669"/>
    <property type="project" value="InterPro"/>
</dbReference>
<protein>
    <recommendedName>
        <fullName evidence="1">RNase H type-1 domain-containing protein</fullName>
    </recommendedName>
</protein>
<dbReference type="InterPro" id="IPR002156">
    <property type="entry name" value="RNaseH_domain"/>
</dbReference>
<evidence type="ECO:0000313" key="3">
    <source>
        <dbReference type="Proteomes" id="UP000237000"/>
    </source>
</evidence>
<sequence length="151" mass="16700">MNVDTAIYIELRVVDFGVIVPNDLGMCICACAKNTAAYFDPFTTELAAIREGLLFAKEYGLQISLVESDCLNTIQAINSTLGYSSDELIVKDVVSLLHDKDIVSLLHDVGGGSCDFVPRDGIRLPTHWLSFVSLLVVIHLFLRKFYCYSCS</sequence>
<dbReference type="AlphaFoldDB" id="A0A2P5BZQ6"/>
<dbReference type="InterPro" id="IPR044730">
    <property type="entry name" value="RNase_H-like_dom_plant"/>
</dbReference>
<accession>A0A2P5BZQ6</accession>
<dbReference type="CDD" id="cd06222">
    <property type="entry name" value="RNase_H_like"/>
    <property type="match status" value="1"/>
</dbReference>
<dbReference type="PANTHER" id="PTHR47723:SF19">
    <property type="entry name" value="POLYNUCLEOTIDYL TRANSFERASE, RIBONUCLEASE H-LIKE SUPERFAMILY PROTEIN"/>
    <property type="match status" value="1"/>
</dbReference>
<evidence type="ECO:0000313" key="2">
    <source>
        <dbReference type="EMBL" id="PON54302.1"/>
    </source>
</evidence>
<dbReference type="OrthoDB" id="914111at2759"/>
<dbReference type="InParanoid" id="A0A2P5BZQ6"/>
<dbReference type="Pfam" id="PF13456">
    <property type="entry name" value="RVT_3"/>
    <property type="match status" value="1"/>
</dbReference>
<keyword evidence="3" id="KW-1185">Reference proteome</keyword>
<organism evidence="2 3">
    <name type="scientific">Trema orientale</name>
    <name type="common">Charcoal tree</name>
    <name type="synonym">Celtis orientalis</name>
    <dbReference type="NCBI Taxonomy" id="63057"/>
    <lineage>
        <taxon>Eukaryota</taxon>
        <taxon>Viridiplantae</taxon>
        <taxon>Streptophyta</taxon>
        <taxon>Embryophyta</taxon>
        <taxon>Tracheophyta</taxon>
        <taxon>Spermatophyta</taxon>
        <taxon>Magnoliopsida</taxon>
        <taxon>eudicotyledons</taxon>
        <taxon>Gunneridae</taxon>
        <taxon>Pentapetalae</taxon>
        <taxon>rosids</taxon>
        <taxon>fabids</taxon>
        <taxon>Rosales</taxon>
        <taxon>Cannabaceae</taxon>
        <taxon>Trema</taxon>
    </lineage>
</organism>
<reference evidence="3" key="1">
    <citation type="submission" date="2016-06" db="EMBL/GenBank/DDBJ databases">
        <title>Parallel loss of symbiosis genes in relatives of nitrogen-fixing non-legume Parasponia.</title>
        <authorList>
            <person name="Van Velzen R."/>
            <person name="Holmer R."/>
            <person name="Bu F."/>
            <person name="Rutten L."/>
            <person name="Van Zeijl A."/>
            <person name="Liu W."/>
            <person name="Santuari L."/>
            <person name="Cao Q."/>
            <person name="Sharma T."/>
            <person name="Shen D."/>
            <person name="Roswanjaya Y."/>
            <person name="Wardhani T."/>
            <person name="Kalhor M.S."/>
            <person name="Jansen J."/>
            <person name="Van den Hoogen J."/>
            <person name="Gungor B."/>
            <person name="Hartog M."/>
            <person name="Hontelez J."/>
            <person name="Verver J."/>
            <person name="Yang W.-C."/>
            <person name="Schijlen E."/>
            <person name="Repin R."/>
            <person name="Schilthuizen M."/>
            <person name="Schranz E."/>
            <person name="Heidstra R."/>
            <person name="Miyata K."/>
            <person name="Fedorova E."/>
            <person name="Kohlen W."/>
            <person name="Bisseling T."/>
            <person name="Smit S."/>
            <person name="Geurts R."/>
        </authorList>
    </citation>
    <scope>NUCLEOTIDE SEQUENCE [LARGE SCALE GENOMIC DNA]</scope>
    <source>
        <strain evidence="3">cv. RG33-2</strain>
    </source>
</reference>
<dbReference type="Proteomes" id="UP000237000">
    <property type="component" value="Unassembled WGS sequence"/>
</dbReference>
<name>A0A2P5BZQ6_TREOI</name>
<dbReference type="PANTHER" id="PTHR47723">
    <property type="entry name" value="OS05G0353850 PROTEIN"/>
    <property type="match status" value="1"/>
</dbReference>
<evidence type="ECO:0000259" key="1">
    <source>
        <dbReference type="Pfam" id="PF13456"/>
    </source>
</evidence>
<dbReference type="InterPro" id="IPR053151">
    <property type="entry name" value="RNase_H-like"/>
</dbReference>
<dbReference type="GO" id="GO:0004523">
    <property type="term" value="F:RNA-DNA hybrid ribonuclease activity"/>
    <property type="evidence" value="ECO:0007669"/>
    <property type="project" value="InterPro"/>
</dbReference>
<proteinExistence type="predicted"/>
<gene>
    <name evidence="2" type="ORF">TorRG33x02_302990</name>
</gene>